<feature type="region of interest" description="Disordered" evidence="1">
    <location>
        <begin position="1"/>
        <end position="102"/>
    </location>
</feature>
<feature type="compositionally biased region" description="Polar residues" evidence="1">
    <location>
        <begin position="150"/>
        <end position="160"/>
    </location>
</feature>
<dbReference type="PANTHER" id="PTHR23099:SF0">
    <property type="entry name" value="GERM CELL NUCLEAR ACIDIC PROTEIN"/>
    <property type="match status" value="1"/>
</dbReference>
<name>A0AAN8F7R1_9EURO</name>
<feature type="domain" description="SprT-like" evidence="2">
    <location>
        <begin position="537"/>
        <end position="763"/>
    </location>
</feature>
<feature type="compositionally biased region" description="Polar residues" evidence="1">
    <location>
        <begin position="308"/>
        <end position="319"/>
    </location>
</feature>
<feature type="compositionally biased region" description="Polar residues" evidence="1">
    <location>
        <begin position="471"/>
        <end position="485"/>
    </location>
</feature>
<feature type="compositionally biased region" description="Acidic residues" evidence="1">
    <location>
        <begin position="265"/>
        <end position="274"/>
    </location>
</feature>
<feature type="compositionally biased region" description="Basic and acidic residues" evidence="1">
    <location>
        <begin position="135"/>
        <end position="144"/>
    </location>
</feature>
<evidence type="ECO:0000313" key="4">
    <source>
        <dbReference type="Proteomes" id="UP001316803"/>
    </source>
</evidence>
<feature type="compositionally biased region" description="Polar residues" evidence="1">
    <location>
        <begin position="343"/>
        <end position="360"/>
    </location>
</feature>
<dbReference type="AlphaFoldDB" id="A0AAN8F7R1"/>
<feature type="region of interest" description="Disordered" evidence="1">
    <location>
        <begin position="767"/>
        <end position="799"/>
    </location>
</feature>
<dbReference type="Pfam" id="PF10263">
    <property type="entry name" value="SprT-like"/>
    <property type="match status" value="1"/>
</dbReference>
<feature type="compositionally biased region" description="Low complexity" evidence="1">
    <location>
        <begin position="486"/>
        <end position="499"/>
    </location>
</feature>
<protein>
    <recommendedName>
        <fullName evidence="2">SprT-like domain-containing protein</fullName>
    </recommendedName>
</protein>
<feature type="region of interest" description="Disordered" evidence="1">
    <location>
        <begin position="123"/>
        <end position="428"/>
    </location>
</feature>
<dbReference type="InterPro" id="IPR006640">
    <property type="entry name" value="SprT-like_domain"/>
</dbReference>
<feature type="compositionally biased region" description="Basic residues" evidence="1">
    <location>
        <begin position="238"/>
        <end position="261"/>
    </location>
</feature>
<dbReference type="GO" id="GO:0006950">
    <property type="term" value="P:response to stress"/>
    <property type="evidence" value="ECO:0007669"/>
    <property type="project" value="UniProtKB-ARBA"/>
</dbReference>
<feature type="compositionally biased region" description="Acidic residues" evidence="1">
    <location>
        <begin position="320"/>
        <end position="331"/>
    </location>
</feature>
<feature type="region of interest" description="Disordered" evidence="1">
    <location>
        <begin position="468"/>
        <end position="522"/>
    </location>
</feature>
<dbReference type="GO" id="GO:0005634">
    <property type="term" value="C:nucleus"/>
    <property type="evidence" value="ECO:0007669"/>
    <property type="project" value="TreeGrafter"/>
</dbReference>
<dbReference type="Proteomes" id="UP001316803">
    <property type="component" value="Unassembled WGS sequence"/>
</dbReference>
<evidence type="ECO:0000313" key="3">
    <source>
        <dbReference type="EMBL" id="KAK5952961.1"/>
    </source>
</evidence>
<feature type="compositionally biased region" description="Acidic residues" evidence="1">
    <location>
        <begin position="201"/>
        <end position="217"/>
    </location>
</feature>
<proteinExistence type="predicted"/>
<dbReference type="SMART" id="SM00731">
    <property type="entry name" value="SprT"/>
    <property type="match status" value="1"/>
</dbReference>
<reference evidence="3 4" key="1">
    <citation type="submission" date="2022-12" db="EMBL/GenBank/DDBJ databases">
        <title>Genomic features and morphological characterization of a novel Knufia sp. strain isolated from spacecraft assembly facility.</title>
        <authorList>
            <person name="Teixeira M."/>
            <person name="Chander A.M."/>
            <person name="Stajich J.E."/>
            <person name="Venkateswaran K."/>
        </authorList>
    </citation>
    <scope>NUCLEOTIDE SEQUENCE [LARGE SCALE GENOMIC DNA]</scope>
    <source>
        <strain evidence="3 4">FJI-L2-BK-P2</strain>
    </source>
</reference>
<accession>A0AAN8F7R1</accession>
<evidence type="ECO:0000259" key="2">
    <source>
        <dbReference type="SMART" id="SM00731"/>
    </source>
</evidence>
<dbReference type="PANTHER" id="PTHR23099">
    <property type="entry name" value="TRANSCRIPTIONAL REGULATOR"/>
    <property type="match status" value="1"/>
</dbReference>
<dbReference type="EMBL" id="JAKLMC020000013">
    <property type="protein sequence ID" value="KAK5952961.1"/>
    <property type="molecule type" value="Genomic_DNA"/>
</dbReference>
<feature type="compositionally biased region" description="Low complexity" evidence="1">
    <location>
        <begin position="398"/>
        <end position="412"/>
    </location>
</feature>
<feature type="compositionally biased region" description="Low complexity" evidence="1">
    <location>
        <begin position="27"/>
        <end position="58"/>
    </location>
</feature>
<evidence type="ECO:0000256" key="1">
    <source>
        <dbReference type="SAM" id="MobiDB-lite"/>
    </source>
</evidence>
<keyword evidence="4" id="KW-1185">Reference proteome</keyword>
<sequence length="811" mass="89622">MSDDEFPELATLILRPSTKSARTLNVPSSAPAPRRSPRKQAASSLLADAPSLAASSQQRISPRKQSSPKRAPVKRPQAKAPKAVLEDVPDFRRAVQRSNAPVVSLIEDESDDGLANLLQPLSKLSLQKSAEYESTSDKENARRDARSKKTQPTSTMSRITQAARKVPATAKANKHAPKRSNPYVSREAHCEDLNESSGTEGEGEETDLSGFVVDDDACLSFHGTAEEISSDSEDERAARRRQRKQKPAPSPRKRLVRGRRKQLSDSEEDADEDTGLAQALDGMNLGGPALERQKNANRRKTLEVIDLTESSPVQRPETPNQDEESEPEQEQEEPRQLLADPFSSFNTALQLQPPTKSQPQLLLPSKMDALPASPKRPAKTTKQIERPKTPPGTPPQSPTKLKSPSKLLSPSKRNTEAARSPHRQSMDAFWDHNVVNEWHDTFSPKKAPTFSPRKNPLARFNLYADDDLSEQENSQPTTTSSQDPFDTSSDSLPSPCDSPTKSRSPSKLSALKTEQSRLREEKKAKLAAKKAFDSEKETMATTLLLTLDKHITSSKISTMSASTGGIKVIWSKTLRSTAGRANWKRTVTKASGSPVKGNPDSLAVDRQPGVVVSHFASIELAEKIIDRPERLVNTLAHEFCHLANFMVSNVRDQPHGTSFKRWGQKVTSFLSSSVARKESGYRPEWKACEVSTKHSYVVETKYLWVCAGRPAGTQRQTLTQRMLNIEVEREDEEGCGAEYGRHSRSIDIEKQRCGRCKGFLVQVRPAPRGVGASPRKSPVKRGLRSIREESHESGSGVEGLEKLMEVVELSD</sequence>
<comment type="caution">
    <text evidence="3">The sequence shown here is derived from an EMBL/GenBank/DDBJ whole genome shotgun (WGS) entry which is preliminary data.</text>
</comment>
<organism evidence="3 4">
    <name type="scientific">Knufia fluminis</name>
    <dbReference type="NCBI Taxonomy" id="191047"/>
    <lineage>
        <taxon>Eukaryota</taxon>
        <taxon>Fungi</taxon>
        <taxon>Dikarya</taxon>
        <taxon>Ascomycota</taxon>
        <taxon>Pezizomycotina</taxon>
        <taxon>Eurotiomycetes</taxon>
        <taxon>Chaetothyriomycetidae</taxon>
        <taxon>Chaetothyriales</taxon>
        <taxon>Trichomeriaceae</taxon>
        <taxon>Knufia</taxon>
    </lineage>
</organism>
<gene>
    <name evidence="3" type="ORF">OHC33_006082</name>
</gene>
<feature type="compositionally biased region" description="Polar residues" evidence="1">
    <location>
        <begin position="17"/>
        <end position="26"/>
    </location>
</feature>